<evidence type="ECO:0000256" key="3">
    <source>
        <dbReference type="SAM" id="Coils"/>
    </source>
</evidence>
<dbReference type="InterPro" id="IPR002701">
    <property type="entry name" value="CM_II_prokaryot"/>
</dbReference>
<sequence>MDISDWRQKIDELDEQIVRLISQRAEAAKAIGELKRISDLPVYEPHREQDVFNHVRAANPGPLADTEIQHVYERIIDVMRTLQRRDS</sequence>
<feature type="domain" description="Chorismate mutase" evidence="4">
    <location>
        <begin position="1"/>
        <end position="87"/>
    </location>
</feature>
<evidence type="ECO:0000313" key="5">
    <source>
        <dbReference type="EMBL" id="XBH10447.1"/>
    </source>
</evidence>
<keyword evidence="2 6" id="KW-0413">Isomerase</keyword>
<dbReference type="KEGG" id="epl:P4G45_01620"/>
<name>A0AAU7DAR0_9BACT</name>
<dbReference type="InterPro" id="IPR036263">
    <property type="entry name" value="Chorismate_II_sf"/>
</dbReference>
<evidence type="ECO:0000256" key="2">
    <source>
        <dbReference type="ARBA" id="ARBA00023235"/>
    </source>
</evidence>
<dbReference type="Pfam" id="PF01817">
    <property type="entry name" value="CM_2"/>
    <property type="match status" value="1"/>
</dbReference>
<dbReference type="Gene3D" id="1.20.59.10">
    <property type="entry name" value="Chorismate mutase"/>
    <property type="match status" value="1"/>
</dbReference>
<accession>A0AAU7DAR0</accession>
<keyword evidence="3" id="KW-0175">Coiled coil</keyword>
<accession>A0AAU7CXR5</accession>
<dbReference type="GO" id="GO:0004106">
    <property type="term" value="F:chorismate mutase activity"/>
    <property type="evidence" value="ECO:0007669"/>
    <property type="project" value="UniProtKB-EC"/>
</dbReference>
<dbReference type="InterPro" id="IPR010957">
    <property type="entry name" value="G/b/e-P-prot_chorismate_mutase"/>
</dbReference>
<dbReference type="GO" id="GO:0009697">
    <property type="term" value="P:salicylic acid biosynthetic process"/>
    <property type="evidence" value="ECO:0007669"/>
    <property type="project" value="TreeGrafter"/>
</dbReference>
<dbReference type="PROSITE" id="PS51168">
    <property type="entry name" value="CHORISMATE_MUT_2"/>
    <property type="match status" value="1"/>
</dbReference>
<proteinExistence type="predicted"/>
<evidence type="ECO:0000256" key="1">
    <source>
        <dbReference type="ARBA" id="ARBA00012404"/>
    </source>
</evidence>
<dbReference type="SMART" id="SM00830">
    <property type="entry name" value="CM_2"/>
    <property type="match status" value="1"/>
</dbReference>
<evidence type="ECO:0000259" key="4">
    <source>
        <dbReference type="PROSITE" id="PS51168"/>
    </source>
</evidence>
<dbReference type="NCBIfam" id="TIGR01807">
    <property type="entry name" value="CM_P2"/>
    <property type="match status" value="1"/>
</dbReference>
<gene>
    <name evidence="6" type="primary">pheA</name>
    <name evidence="5" type="ORF">P4G45_01620</name>
    <name evidence="6" type="ORF">P8936_01590</name>
</gene>
<dbReference type="GO" id="GO:0046417">
    <property type="term" value="P:chorismate metabolic process"/>
    <property type="evidence" value="ECO:0007669"/>
    <property type="project" value="InterPro"/>
</dbReference>
<dbReference type="InterPro" id="IPR036979">
    <property type="entry name" value="CM_dom_sf"/>
</dbReference>
<dbReference type="EMBL" id="CP121194">
    <property type="protein sequence ID" value="XBH10447.1"/>
    <property type="molecule type" value="Genomic_DNA"/>
</dbReference>
<dbReference type="InterPro" id="IPR051331">
    <property type="entry name" value="Chorismate_mutase-related"/>
</dbReference>
<dbReference type="PANTHER" id="PTHR38041:SF1">
    <property type="entry name" value="CHORISMATE MUTASE"/>
    <property type="match status" value="1"/>
</dbReference>
<organism evidence="6">
    <name type="scientific">Edaphobacter paludis</name>
    <dbReference type="NCBI Taxonomy" id="3035702"/>
    <lineage>
        <taxon>Bacteria</taxon>
        <taxon>Pseudomonadati</taxon>
        <taxon>Acidobacteriota</taxon>
        <taxon>Terriglobia</taxon>
        <taxon>Terriglobales</taxon>
        <taxon>Acidobacteriaceae</taxon>
        <taxon>Edaphobacter</taxon>
    </lineage>
</organism>
<dbReference type="AlphaFoldDB" id="A0AAU7DAR0"/>
<protein>
    <recommendedName>
        <fullName evidence="1">chorismate mutase</fullName>
        <ecNumber evidence="1">5.4.99.5</ecNumber>
    </recommendedName>
</protein>
<dbReference type="SUPFAM" id="SSF48600">
    <property type="entry name" value="Chorismate mutase II"/>
    <property type="match status" value="1"/>
</dbReference>
<evidence type="ECO:0000313" key="6">
    <source>
        <dbReference type="EMBL" id="XBH13876.1"/>
    </source>
</evidence>
<reference evidence="6" key="1">
    <citation type="submission" date="2023-03" db="EMBL/GenBank/DDBJ databases">
        <title>Edaphobacter sp.</title>
        <authorList>
            <person name="Huber K.J."/>
            <person name="Papendorf J."/>
            <person name="Pilke C."/>
            <person name="Bunk B."/>
            <person name="Sproeer C."/>
            <person name="Pester M."/>
        </authorList>
    </citation>
    <scope>NUCLEOTIDE SEQUENCE</scope>
    <source>
        <strain evidence="5">DSM 109919</strain>
        <strain evidence="6">DSM 109920</strain>
    </source>
</reference>
<dbReference type="PANTHER" id="PTHR38041">
    <property type="entry name" value="CHORISMATE MUTASE"/>
    <property type="match status" value="1"/>
</dbReference>
<dbReference type="GO" id="GO:0005737">
    <property type="term" value="C:cytoplasm"/>
    <property type="evidence" value="ECO:0007669"/>
    <property type="project" value="InterPro"/>
</dbReference>
<dbReference type="EC" id="5.4.99.5" evidence="1"/>
<feature type="coiled-coil region" evidence="3">
    <location>
        <begin position="3"/>
        <end position="30"/>
    </location>
</feature>
<dbReference type="RefSeq" id="WP_348267954.1">
    <property type="nucleotide sequence ID" value="NZ_CP121194.1"/>
</dbReference>
<dbReference type="GO" id="GO:0009094">
    <property type="term" value="P:L-phenylalanine biosynthetic process"/>
    <property type="evidence" value="ECO:0007669"/>
    <property type="project" value="InterPro"/>
</dbReference>
<dbReference type="EMBL" id="CP121195">
    <property type="protein sequence ID" value="XBH13876.1"/>
    <property type="molecule type" value="Genomic_DNA"/>
</dbReference>